<reference evidence="2" key="1">
    <citation type="submission" date="2021-06" db="EMBL/GenBank/DDBJ databases">
        <authorList>
            <person name="Kallberg Y."/>
            <person name="Tangrot J."/>
            <person name="Rosling A."/>
        </authorList>
    </citation>
    <scope>NUCLEOTIDE SEQUENCE</scope>
    <source>
        <strain evidence="2">IN212</strain>
    </source>
</reference>
<evidence type="ECO:0000313" key="3">
    <source>
        <dbReference type="Proteomes" id="UP000789396"/>
    </source>
</evidence>
<dbReference type="EMBL" id="CAJVPZ010080227">
    <property type="protein sequence ID" value="CAG8807544.1"/>
    <property type="molecule type" value="Genomic_DNA"/>
</dbReference>
<keyword evidence="3" id="KW-1185">Reference proteome</keyword>
<proteinExistence type="predicted"/>
<evidence type="ECO:0000256" key="1">
    <source>
        <dbReference type="SAM" id="MobiDB-lite"/>
    </source>
</evidence>
<feature type="non-terminal residue" evidence="2">
    <location>
        <position position="1"/>
    </location>
</feature>
<gene>
    <name evidence="2" type="ORF">RFULGI_LOCUS18398</name>
</gene>
<feature type="region of interest" description="Disordered" evidence="1">
    <location>
        <begin position="48"/>
        <end position="73"/>
    </location>
</feature>
<feature type="compositionally biased region" description="Basic and acidic residues" evidence="1">
    <location>
        <begin position="63"/>
        <end position="73"/>
    </location>
</feature>
<dbReference type="Proteomes" id="UP000789396">
    <property type="component" value="Unassembled WGS sequence"/>
</dbReference>
<protein>
    <submittedName>
        <fullName evidence="2">8420_t:CDS:1</fullName>
    </submittedName>
</protein>
<evidence type="ECO:0000313" key="2">
    <source>
        <dbReference type="EMBL" id="CAG8807544.1"/>
    </source>
</evidence>
<feature type="compositionally biased region" description="Polar residues" evidence="1">
    <location>
        <begin position="52"/>
        <end position="62"/>
    </location>
</feature>
<accession>A0A9N9PCI7</accession>
<comment type="caution">
    <text evidence="2">The sequence shown here is derived from an EMBL/GenBank/DDBJ whole genome shotgun (WGS) entry which is preliminary data.</text>
</comment>
<organism evidence="2 3">
    <name type="scientific">Racocetra fulgida</name>
    <dbReference type="NCBI Taxonomy" id="60492"/>
    <lineage>
        <taxon>Eukaryota</taxon>
        <taxon>Fungi</taxon>
        <taxon>Fungi incertae sedis</taxon>
        <taxon>Mucoromycota</taxon>
        <taxon>Glomeromycotina</taxon>
        <taxon>Glomeromycetes</taxon>
        <taxon>Diversisporales</taxon>
        <taxon>Gigasporaceae</taxon>
        <taxon>Racocetra</taxon>
    </lineage>
</organism>
<feature type="non-terminal residue" evidence="2">
    <location>
        <position position="73"/>
    </location>
</feature>
<sequence length="73" mass="8473">SKTVSYKGRMHRVTVFRKTVWLLKPPHERFTLNIQVPIRKANIRITLRPTGGQENPSSNERFGNSDEKLIDVL</sequence>
<dbReference type="AlphaFoldDB" id="A0A9N9PCI7"/>
<name>A0A9N9PCI7_9GLOM</name>